<dbReference type="InterPro" id="IPR050553">
    <property type="entry name" value="Thioredoxin_ResA/DsbE_sf"/>
</dbReference>
<dbReference type="InterPro" id="IPR000866">
    <property type="entry name" value="AhpC/TSA"/>
</dbReference>
<evidence type="ECO:0000259" key="7">
    <source>
        <dbReference type="PROSITE" id="PS51352"/>
    </source>
</evidence>
<dbReference type="InterPro" id="IPR011990">
    <property type="entry name" value="TPR-like_helical_dom_sf"/>
</dbReference>
<protein>
    <recommendedName>
        <fullName evidence="7">Thioredoxin domain-containing protein</fullName>
    </recommendedName>
</protein>
<gene>
    <name evidence="8" type="ORF">EG028_20660</name>
</gene>
<name>A0A3N4MIN8_9BACT</name>
<evidence type="ECO:0000256" key="5">
    <source>
        <dbReference type="PROSITE-ProRule" id="PRU00339"/>
    </source>
</evidence>
<reference evidence="9" key="1">
    <citation type="submission" date="2018-11" db="EMBL/GenBank/DDBJ databases">
        <title>Chitinophaga lutea sp.nov., isolate from arsenic contaminated soil.</title>
        <authorList>
            <person name="Zong Y."/>
        </authorList>
    </citation>
    <scope>NUCLEOTIDE SEQUENCE [LARGE SCALE GENOMIC DNA]</scope>
    <source>
        <strain evidence="9">YLT18</strain>
    </source>
</reference>
<dbReference type="SUPFAM" id="SSF52833">
    <property type="entry name" value="Thioredoxin-like"/>
    <property type="match status" value="1"/>
</dbReference>
<keyword evidence="2" id="KW-0201">Cytochrome c-type biogenesis</keyword>
<dbReference type="GO" id="GO:0017004">
    <property type="term" value="P:cytochrome complex assembly"/>
    <property type="evidence" value="ECO:0007669"/>
    <property type="project" value="UniProtKB-KW"/>
</dbReference>
<dbReference type="Gene3D" id="1.25.40.10">
    <property type="entry name" value="Tetratricopeptide repeat domain"/>
    <property type="match status" value="1"/>
</dbReference>
<sequence length="506" mass="57207">MKKYIIPFVSFIILGASAVMGQARKPEPASPEEISKLKAAVVAKPENVDAHKAYIKAAGATEETVQAQYDAWIKEYPKSDVIPFAIGEALCNHENPKARPYLLETVKRNPTRADAWMDLSTDAERWGEFDKATEFLAKAMEAAPEDPNYAFYYAMKFDDSDPAKYEKLSLEITKRFPESQRTGQALYWLAFRLKDPAKKMKYAEMMATDFPPEKYNWSKWGMDYYYELLFPKDIEKALKLTERMKNLPGAEDAEKAEWTRRQLVAQKFKEAKALRAQPGKAISLLEGLNTRRDAVAAEEIALLKASLNAAAGRSQAAYDSLLKFQASKPSDKIGDALNGYASKLGKNKETVQSDLWTLRDQKAKQATPFTLDGYFTSNKISLSDYKGKVILLTYWFPGCGPCRGEFPHFENVLKKFKGKDVVYLGINIFRDQDPYVIPFLKSSGYSFTPLGEDVKRDKGNLPSPGAPTNYLIDQDGRIIYSNFMIHGDNERMLELMIESMLTKKTS</sequence>
<dbReference type="OrthoDB" id="730498at2"/>
<dbReference type="GO" id="GO:0016209">
    <property type="term" value="F:antioxidant activity"/>
    <property type="evidence" value="ECO:0007669"/>
    <property type="project" value="InterPro"/>
</dbReference>
<dbReference type="AlphaFoldDB" id="A0A3N4MIN8"/>
<dbReference type="InterPro" id="IPR036249">
    <property type="entry name" value="Thioredoxin-like_sf"/>
</dbReference>
<dbReference type="SUPFAM" id="SSF48452">
    <property type="entry name" value="TPR-like"/>
    <property type="match status" value="1"/>
</dbReference>
<comment type="caution">
    <text evidence="8">The sequence shown here is derived from an EMBL/GenBank/DDBJ whole genome shotgun (WGS) entry which is preliminary data.</text>
</comment>
<accession>A0A3N4MIN8</accession>
<dbReference type="EMBL" id="RMBX01000011">
    <property type="protein sequence ID" value="RPD39529.1"/>
    <property type="molecule type" value="Genomic_DNA"/>
</dbReference>
<evidence type="ECO:0000313" key="9">
    <source>
        <dbReference type="Proteomes" id="UP000279089"/>
    </source>
</evidence>
<dbReference type="RefSeq" id="WP_120518175.1">
    <property type="nucleotide sequence ID" value="NZ_QXZY01000011.1"/>
</dbReference>
<dbReference type="PROSITE" id="PS51352">
    <property type="entry name" value="THIOREDOXIN_2"/>
    <property type="match status" value="1"/>
</dbReference>
<evidence type="ECO:0000313" key="8">
    <source>
        <dbReference type="EMBL" id="RPD39529.1"/>
    </source>
</evidence>
<dbReference type="PANTHER" id="PTHR42852:SF6">
    <property type="entry name" value="THIOL:DISULFIDE INTERCHANGE PROTEIN DSBE"/>
    <property type="match status" value="1"/>
</dbReference>
<comment type="subcellular location">
    <subcellularLocation>
        <location evidence="1">Cell envelope</location>
    </subcellularLocation>
</comment>
<dbReference type="GO" id="GO:0030313">
    <property type="term" value="C:cell envelope"/>
    <property type="evidence" value="ECO:0007669"/>
    <property type="project" value="UniProtKB-SubCell"/>
</dbReference>
<keyword evidence="9" id="KW-1185">Reference proteome</keyword>
<dbReference type="Gene3D" id="3.40.30.10">
    <property type="entry name" value="Glutaredoxin"/>
    <property type="match status" value="1"/>
</dbReference>
<keyword evidence="3" id="KW-1015">Disulfide bond</keyword>
<feature type="signal peptide" evidence="6">
    <location>
        <begin position="1"/>
        <end position="18"/>
    </location>
</feature>
<evidence type="ECO:0000256" key="6">
    <source>
        <dbReference type="SAM" id="SignalP"/>
    </source>
</evidence>
<dbReference type="PROSITE" id="PS00194">
    <property type="entry name" value="THIOREDOXIN_1"/>
    <property type="match status" value="1"/>
</dbReference>
<dbReference type="PANTHER" id="PTHR42852">
    <property type="entry name" value="THIOL:DISULFIDE INTERCHANGE PROTEIN DSBE"/>
    <property type="match status" value="1"/>
</dbReference>
<feature type="chain" id="PRO_5018030854" description="Thioredoxin domain-containing protein" evidence="6">
    <location>
        <begin position="19"/>
        <end position="506"/>
    </location>
</feature>
<proteinExistence type="predicted"/>
<dbReference type="Pfam" id="PF00578">
    <property type="entry name" value="AhpC-TSA"/>
    <property type="match status" value="1"/>
</dbReference>
<dbReference type="CDD" id="cd02966">
    <property type="entry name" value="TlpA_like_family"/>
    <property type="match status" value="1"/>
</dbReference>
<dbReference type="InterPro" id="IPR017937">
    <property type="entry name" value="Thioredoxin_CS"/>
</dbReference>
<evidence type="ECO:0000256" key="2">
    <source>
        <dbReference type="ARBA" id="ARBA00022748"/>
    </source>
</evidence>
<keyword evidence="4" id="KW-0676">Redox-active center</keyword>
<feature type="domain" description="Thioredoxin" evidence="7">
    <location>
        <begin position="360"/>
        <end position="502"/>
    </location>
</feature>
<dbReference type="InterPro" id="IPR019734">
    <property type="entry name" value="TPR_rpt"/>
</dbReference>
<keyword evidence="5" id="KW-0802">TPR repeat</keyword>
<dbReference type="PROSITE" id="PS50005">
    <property type="entry name" value="TPR"/>
    <property type="match status" value="1"/>
</dbReference>
<evidence type="ECO:0000256" key="3">
    <source>
        <dbReference type="ARBA" id="ARBA00023157"/>
    </source>
</evidence>
<evidence type="ECO:0000256" key="1">
    <source>
        <dbReference type="ARBA" id="ARBA00004196"/>
    </source>
</evidence>
<evidence type="ECO:0000256" key="4">
    <source>
        <dbReference type="ARBA" id="ARBA00023284"/>
    </source>
</evidence>
<dbReference type="InterPro" id="IPR013766">
    <property type="entry name" value="Thioredoxin_domain"/>
</dbReference>
<dbReference type="GO" id="GO:0006950">
    <property type="term" value="P:response to stress"/>
    <property type="evidence" value="ECO:0007669"/>
    <property type="project" value="UniProtKB-ARBA"/>
</dbReference>
<organism evidence="8 9">
    <name type="scientific">Chitinophaga barathri</name>
    <dbReference type="NCBI Taxonomy" id="1647451"/>
    <lineage>
        <taxon>Bacteria</taxon>
        <taxon>Pseudomonadati</taxon>
        <taxon>Bacteroidota</taxon>
        <taxon>Chitinophagia</taxon>
        <taxon>Chitinophagales</taxon>
        <taxon>Chitinophagaceae</taxon>
        <taxon>Chitinophaga</taxon>
    </lineage>
</organism>
<keyword evidence="6" id="KW-0732">Signal</keyword>
<dbReference type="GO" id="GO:0016491">
    <property type="term" value="F:oxidoreductase activity"/>
    <property type="evidence" value="ECO:0007669"/>
    <property type="project" value="InterPro"/>
</dbReference>
<dbReference type="Proteomes" id="UP000279089">
    <property type="component" value="Unassembled WGS sequence"/>
</dbReference>
<feature type="repeat" description="TPR" evidence="5">
    <location>
        <begin position="113"/>
        <end position="146"/>
    </location>
</feature>